<comment type="similarity">
    <text evidence="7">Belongs to the binding-protein-dependent transport system permease family.</text>
</comment>
<dbReference type="GeneID" id="95378537"/>
<dbReference type="RefSeq" id="WP_042234949.1">
    <property type="nucleotide sequence ID" value="NZ_CP026520.1"/>
</dbReference>
<dbReference type="Gene3D" id="1.10.3720.10">
    <property type="entry name" value="MetI-like"/>
    <property type="match status" value="1"/>
</dbReference>
<dbReference type="OrthoDB" id="9810086at2"/>
<dbReference type="GO" id="GO:0055085">
    <property type="term" value="P:transmembrane transport"/>
    <property type="evidence" value="ECO:0007669"/>
    <property type="project" value="InterPro"/>
</dbReference>
<keyword evidence="6 7" id="KW-0472">Membrane</keyword>
<evidence type="ECO:0000313" key="11">
    <source>
        <dbReference type="Proteomes" id="UP000288943"/>
    </source>
</evidence>
<evidence type="ECO:0000256" key="6">
    <source>
        <dbReference type="ARBA" id="ARBA00023136"/>
    </source>
</evidence>
<evidence type="ECO:0000256" key="3">
    <source>
        <dbReference type="ARBA" id="ARBA00022475"/>
    </source>
</evidence>
<dbReference type="EMBL" id="JAMDMJ010000007">
    <property type="protein sequence ID" value="MCY9595317.1"/>
    <property type="molecule type" value="Genomic_DNA"/>
</dbReference>
<feature type="transmembrane region" description="Helical" evidence="7">
    <location>
        <begin position="109"/>
        <end position="134"/>
    </location>
</feature>
<dbReference type="Pfam" id="PF00528">
    <property type="entry name" value="BPD_transp_1"/>
    <property type="match status" value="1"/>
</dbReference>
<name>A0A410X3K1_9BACL</name>
<reference evidence="10 11" key="1">
    <citation type="submission" date="2018-01" db="EMBL/GenBank/DDBJ databases">
        <title>The whole genome sequencing and assembly of Paenibacillus chitinolyticus KCCM 41400 strain.</title>
        <authorList>
            <person name="Kim J.-Y."/>
            <person name="Park M.-K."/>
            <person name="Lee Y.-J."/>
            <person name="Yi H."/>
            <person name="Bahn Y.-S."/>
            <person name="Kim J.F."/>
            <person name="Lee D.-W."/>
        </authorList>
    </citation>
    <scope>NUCLEOTIDE SEQUENCE [LARGE SCALE GENOMIC DNA]</scope>
    <source>
        <strain evidence="10 11">KCCM 41400</strain>
    </source>
</reference>
<dbReference type="PANTHER" id="PTHR43744:SF9">
    <property type="entry name" value="POLYGALACTURONAN_RHAMNOGALACTURONAN TRANSPORT SYSTEM PERMEASE PROTEIN YTCP"/>
    <property type="match status" value="1"/>
</dbReference>
<proteinExistence type="inferred from homology"/>
<dbReference type="Proteomes" id="UP000288943">
    <property type="component" value="Chromosome"/>
</dbReference>
<evidence type="ECO:0000256" key="2">
    <source>
        <dbReference type="ARBA" id="ARBA00022448"/>
    </source>
</evidence>
<evidence type="ECO:0000259" key="8">
    <source>
        <dbReference type="PROSITE" id="PS50928"/>
    </source>
</evidence>
<dbReference type="InterPro" id="IPR035906">
    <property type="entry name" value="MetI-like_sf"/>
</dbReference>
<evidence type="ECO:0000256" key="5">
    <source>
        <dbReference type="ARBA" id="ARBA00022989"/>
    </source>
</evidence>
<dbReference type="Proteomes" id="UP001527202">
    <property type="component" value="Unassembled WGS sequence"/>
</dbReference>
<feature type="domain" description="ABC transmembrane type-1" evidence="8">
    <location>
        <begin position="74"/>
        <end position="283"/>
    </location>
</feature>
<dbReference type="KEGG" id="pchi:PC41400_27495"/>
<feature type="transmembrane region" description="Helical" evidence="7">
    <location>
        <begin position="264"/>
        <end position="283"/>
    </location>
</feature>
<accession>A0A410X3K1</accession>
<dbReference type="SUPFAM" id="SSF161098">
    <property type="entry name" value="MetI-like"/>
    <property type="match status" value="1"/>
</dbReference>
<dbReference type="PANTHER" id="PTHR43744">
    <property type="entry name" value="ABC TRANSPORTER PERMEASE PROTEIN MG189-RELATED-RELATED"/>
    <property type="match status" value="1"/>
</dbReference>
<reference evidence="9 12" key="2">
    <citation type="submission" date="2022-05" db="EMBL/GenBank/DDBJ databases">
        <title>Genome Sequencing of Bee-Associated Microbes.</title>
        <authorList>
            <person name="Dunlap C."/>
        </authorList>
    </citation>
    <scope>NUCLEOTIDE SEQUENCE [LARGE SCALE GENOMIC DNA]</scope>
    <source>
        <strain evidence="9 12">NRRL B-23120</strain>
    </source>
</reference>
<evidence type="ECO:0000313" key="12">
    <source>
        <dbReference type="Proteomes" id="UP001527202"/>
    </source>
</evidence>
<feature type="transmembrane region" description="Helical" evidence="7">
    <location>
        <begin position="140"/>
        <end position="161"/>
    </location>
</feature>
<dbReference type="InterPro" id="IPR000515">
    <property type="entry name" value="MetI-like"/>
</dbReference>
<dbReference type="CDD" id="cd06261">
    <property type="entry name" value="TM_PBP2"/>
    <property type="match status" value="1"/>
</dbReference>
<feature type="transmembrane region" description="Helical" evidence="7">
    <location>
        <begin position="182"/>
        <end position="204"/>
    </location>
</feature>
<keyword evidence="2 7" id="KW-0813">Transport</keyword>
<evidence type="ECO:0000256" key="1">
    <source>
        <dbReference type="ARBA" id="ARBA00004651"/>
    </source>
</evidence>
<keyword evidence="4 7" id="KW-0812">Transmembrane</keyword>
<evidence type="ECO:0000313" key="10">
    <source>
        <dbReference type="EMBL" id="QAV21208.1"/>
    </source>
</evidence>
<gene>
    <name evidence="9" type="ORF">M5X16_05960</name>
    <name evidence="10" type="ORF">PC41400_27495</name>
</gene>
<comment type="subcellular location">
    <subcellularLocation>
        <location evidence="1 7">Cell membrane</location>
        <topology evidence="1 7">Multi-pass membrane protein</topology>
    </subcellularLocation>
</comment>
<dbReference type="GO" id="GO:0005886">
    <property type="term" value="C:plasma membrane"/>
    <property type="evidence" value="ECO:0007669"/>
    <property type="project" value="UniProtKB-SubCell"/>
</dbReference>
<keyword evidence="12" id="KW-1185">Reference proteome</keyword>
<protein>
    <submittedName>
        <fullName evidence="10">Carbohydrate ABC transporter permease</fullName>
    </submittedName>
</protein>
<keyword evidence="3" id="KW-1003">Cell membrane</keyword>
<feature type="transmembrane region" description="Helical" evidence="7">
    <location>
        <begin position="12"/>
        <end position="31"/>
    </location>
</feature>
<dbReference type="PROSITE" id="PS50928">
    <property type="entry name" value="ABC_TM1"/>
    <property type="match status" value="1"/>
</dbReference>
<feature type="transmembrane region" description="Helical" evidence="7">
    <location>
        <begin position="70"/>
        <end position="97"/>
    </location>
</feature>
<evidence type="ECO:0000256" key="4">
    <source>
        <dbReference type="ARBA" id="ARBA00022692"/>
    </source>
</evidence>
<organism evidence="10 11">
    <name type="scientific">Paenibacillus chitinolyticus</name>
    <dbReference type="NCBI Taxonomy" id="79263"/>
    <lineage>
        <taxon>Bacteria</taxon>
        <taxon>Bacillati</taxon>
        <taxon>Bacillota</taxon>
        <taxon>Bacilli</taxon>
        <taxon>Bacillales</taxon>
        <taxon>Paenibacillaceae</taxon>
        <taxon>Paenibacillus</taxon>
    </lineage>
</organism>
<evidence type="ECO:0000313" key="9">
    <source>
        <dbReference type="EMBL" id="MCY9595317.1"/>
    </source>
</evidence>
<sequence length="298" mass="33800">MLRANFGDRFMTVVIYTLLIFLAFITLYPFWNSVVISFNSGKDTMLGGITFWPREFTLENYNVVFEDKRIIQGFLITVSRTVIGTVVGILATSLFAYGLSRRGLIFRKYYMVMAVVTMYFTGGLIPNFLLIRGLGLMDTFWVMILPVMINVWNMIIFMTFFRSIPAGLEEAAKLDGCGTWSVFFRIVLPLSGPVIATLGLFTAVQHWNEWFLPSIYLNNTDLYPVQTLLRQILNSNIMSEQLANLDSAALTQLSKMQSITTKSLSMATMVVSTLPVMLIYPFVQKYFSKGVMIGSLKE</sequence>
<dbReference type="EMBL" id="CP026520">
    <property type="protein sequence ID" value="QAV21208.1"/>
    <property type="molecule type" value="Genomic_DNA"/>
</dbReference>
<keyword evidence="5 7" id="KW-1133">Transmembrane helix</keyword>
<evidence type="ECO:0000256" key="7">
    <source>
        <dbReference type="RuleBase" id="RU363032"/>
    </source>
</evidence>
<dbReference type="AlphaFoldDB" id="A0A410X3K1"/>